<organism evidence="1 2">
    <name type="scientific">Algicella marina</name>
    <dbReference type="NCBI Taxonomy" id="2683284"/>
    <lineage>
        <taxon>Bacteria</taxon>
        <taxon>Pseudomonadati</taxon>
        <taxon>Pseudomonadota</taxon>
        <taxon>Alphaproteobacteria</taxon>
        <taxon>Rhodobacterales</taxon>
        <taxon>Paracoccaceae</taxon>
        <taxon>Algicella</taxon>
    </lineage>
</organism>
<dbReference type="EMBL" id="CP046620">
    <property type="protein sequence ID" value="QHQ35602.1"/>
    <property type="molecule type" value="Genomic_DNA"/>
</dbReference>
<keyword evidence="2" id="KW-1185">Reference proteome</keyword>
<dbReference type="InterPro" id="IPR027266">
    <property type="entry name" value="TrmE/GcvT-like"/>
</dbReference>
<accession>A0A6P1T4Y0</accession>
<dbReference type="Gene3D" id="3.30.1360.120">
    <property type="entry name" value="Probable tRNA modification gtpase trme, domain 1"/>
    <property type="match status" value="1"/>
</dbReference>
<gene>
    <name evidence="1" type="ORF">GO499_10640</name>
</gene>
<dbReference type="AlphaFoldDB" id="A0A6P1T4Y0"/>
<evidence type="ECO:0000313" key="2">
    <source>
        <dbReference type="Proteomes" id="UP000464495"/>
    </source>
</evidence>
<name>A0A6P1T4Y0_9RHOB</name>
<dbReference type="KEGG" id="amaq:GO499_10640"/>
<reference evidence="1 2" key="1">
    <citation type="submission" date="2019-12" db="EMBL/GenBank/DDBJ databases">
        <title>Complete genome sequence of Algicella marina strain 9Alg 56(T) isolated from the red alga Tichocarpus crinitus.</title>
        <authorList>
            <person name="Kim S.-G."/>
            <person name="Nedashkovskaya O.I."/>
        </authorList>
    </citation>
    <scope>NUCLEOTIDE SEQUENCE [LARGE SCALE GENOMIC DNA]</scope>
    <source>
        <strain evidence="1 2">9Alg 56</strain>
    </source>
</reference>
<dbReference type="Proteomes" id="UP000464495">
    <property type="component" value="Chromosome"/>
</dbReference>
<sequence length="223" mass="24019">MAASGQGNPFVPWISCAESERRNAGWWNCRSWRMSEEAPMAESGLRSVAPLAGSALPIEAGDVRLTAVDLGSLCSVQPFRGCEEEANKVCQSAFGQALEVSRAGGAIWMGRGQWFLTGVSLPDAQEKLGDLCALTDQTSGWAVFDIVDPTEALVMARLCPLDVERMKPGDTARTEFAHMMSSVTALEDGYRIMVMRSFAASAIHHTKTAMASVVACRTLAENQ</sequence>
<protein>
    <submittedName>
        <fullName evidence="1">Sarcosine oxidase subunit gamma</fullName>
    </submittedName>
</protein>
<evidence type="ECO:0000313" key="1">
    <source>
        <dbReference type="EMBL" id="QHQ35602.1"/>
    </source>
</evidence>
<proteinExistence type="predicted"/>
<dbReference type="SUPFAM" id="SSF103025">
    <property type="entry name" value="Folate-binding domain"/>
    <property type="match status" value="1"/>
</dbReference>